<dbReference type="SUPFAM" id="SSF53756">
    <property type="entry name" value="UDP-Glycosyltransferase/glycogen phosphorylase"/>
    <property type="match status" value="1"/>
</dbReference>
<reference evidence="3 4" key="1">
    <citation type="submission" date="2016-05" db="EMBL/GenBank/DDBJ databases">
        <title>Complete genome sequence of Novosphingobium guangzhouense SA925(T).</title>
        <authorList>
            <person name="Sha S."/>
        </authorList>
    </citation>
    <scope>NUCLEOTIDE SEQUENCE [LARGE SCALE GENOMIC DNA]</scope>
    <source>
        <strain evidence="3 4">SA925</strain>
    </source>
</reference>
<dbReference type="EMBL" id="LYMM01000037">
    <property type="protein sequence ID" value="PNU04339.1"/>
    <property type="molecule type" value="Genomic_DNA"/>
</dbReference>
<sequence length="375" mass="40874">MTDILVVGKYYAPFSGGVEENTRVVAEGLAGRGHDVAVICNNHAKGSSDEMMDGVRVVRTSTLAVLKSQPIGISTFFKTLRFPAKVVHFHSPNPWLAVALWLRFKVRKNPGSLVVTHHMDIYGRPILRFFARKVFNALLKDTSLLIATSLRNITSSDDISVKCNSIAIPLGLDLDKYTLSDEKRAEARAWGRELSGGRPIVAFMGRHARYKGLDVLIDAIASDPQLYCIIGGDGPCNEATRRQVADLGIADRVKFLGFISHDEKLRLLAAADVFAFPSTEKTEAYGISQVEAMALKVPVVATNLPTGVVDVARHDDTAIVVEPGNSVAFAEAIAKVIADEEYRTKIVGNAYDNVVNNLSNDILIEKNVKCIEGVL</sequence>
<dbReference type="PANTHER" id="PTHR45947:SF3">
    <property type="entry name" value="SULFOQUINOVOSYL TRANSFERASE SQD2"/>
    <property type="match status" value="1"/>
</dbReference>
<dbReference type="InterPro" id="IPR050194">
    <property type="entry name" value="Glycosyltransferase_grp1"/>
</dbReference>
<dbReference type="InterPro" id="IPR001296">
    <property type="entry name" value="Glyco_trans_1"/>
</dbReference>
<dbReference type="InterPro" id="IPR028098">
    <property type="entry name" value="Glyco_trans_4-like_N"/>
</dbReference>
<comment type="caution">
    <text evidence="3">The sequence shown here is derived from an EMBL/GenBank/DDBJ whole genome shotgun (WGS) entry which is preliminary data.</text>
</comment>
<dbReference type="RefSeq" id="WP_103096385.1">
    <property type="nucleotide sequence ID" value="NZ_LYMM01000037.1"/>
</dbReference>
<name>A0A2K2FZV9_9SPHN</name>
<organism evidence="3 4">
    <name type="scientific">Novosphingobium guangzhouense</name>
    <dbReference type="NCBI Taxonomy" id="1850347"/>
    <lineage>
        <taxon>Bacteria</taxon>
        <taxon>Pseudomonadati</taxon>
        <taxon>Pseudomonadota</taxon>
        <taxon>Alphaproteobacteria</taxon>
        <taxon>Sphingomonadales</taxon>
        <taxon>Sphingomonadaceae</taxon>
        <taxon>Novosphingobium</taxon>
    </lineage>
</organism>
<evidence type="ECO:0008006" key="5">
    <source>
        <dbReference type="Google" id="ProtNLM"/>
    </source>
</evidence>
<accession>A0A2K2FZV9</accession>
<keyword evidence="4" id="KW-1185">Reference proteome</keyword>
<protein>
    <recommendedName>
        <fullName evidence="5">Glycosyl transferase family 1</fullName>
    </recommendedName>
</protein>
<proteinExistence type="predicted"/>
<evidence type="ECO:0000259" key="1">
    <source>
        <dbReference type="Pfam" id="PF00534"/>
    </source>
</evidence>
<evidence type="ECO:0000259" key="2">
    <source>
        <dbReference type="Pfam" id="PF13439"/>
    </source>
</evidence>
<evidence type="ECO:0000313" key="3">
    <source>
        <dbReference type="EMBL" id="PNU04339.1"/>
    </source>
</evidence>
<dbReference type="OrthoDB" id="9790710at2"/>
<feature type="domain" description="Glycosyltransferase subfamily 4-like N-terminal" evidence="2">
    <location>
        <begin position="16"/>
        <end position="149"/>
    </location>
</feature>
<dbReference type="PANTHER" id="PTHR45947">
    <property type="entry name" value="SULFOQUINOVOSYL TRANSFERASE SQD2"/>
    <property type="match status" value="1"/>
</dbReference>
<dbReference type="AlphaFoldDB" id="A0A2K2FZV9"/>
<evidence type="ECO:0000313" key="4">
    <source>
        <dbReference type="Proteomes" id="UP000236327"/>
    </source>
</evidence>
<dbReference type="Proteomes" id="UP000236327">
    <property type="component" value="Unassembled WGS sequence"/>
</dbReference>
<dbReference type="Gene3D" id="3.40.50.2000">
    <property type="entry name" value="Glycogen Phosphorylase B"/>
    <property type="match status" value="2"/>
</dbReference>
<dbReference type="GO" id="GO:0016757">
    <property type="term" value="F:glycosyltransferase activity"/>
    <property type="evidence" value="ECO:0007669"/>
    <property type="project" value="InterPro"/>
</dbReference>
<dbReference type="Pfam" id="PF00534">
    <property type="entry name" value="Glycos_transf_1"/>
    <property type="match status" value="1"/>
</dbReference>
<gene>
    <name evidence="3" type="ORF">A8V01_20865</name>
</gene>
<feature type="domain" description="Glycosyl transferase family 1" evidence="1">
    <location>
        <begin position="195"/>
        <end position="351"/>
    </location>
</feature>
<dbReference type="Pfam" id="PF13439">
    <property type="entry name" value="Glyco_transf_4"/>
    <property type="match status" value="1"/>
</dbReference>